<proteinExistence type="predicted"/>
<reference evidence="3 4" key="2">
    <citation type="journal article" date="2012" name="J. Bacteriol.">
        <title>Complete genome sequences of Desulfosporosinus orientis DSM765T, Desulfosporosinus youngiae DSM17734T, Desulfosporosinus meridiei DSM13257T, and Desulfosporosinus acidiphilus DSM22704T.</title>
        <authorList>
            <person name="Pester M."/>
            <person name="Brambilla E."/>
            <person name="Alazard D."/>
            <person name="Rattei T."/>
            <person name="Weinmaier T."/>
            <person name="Han J."/>
            <person name="Lucas S."/>
            <person name="Lapidus A."/>
            <person name="Cheng J.F."/>
            <person name="Goodwin L."/>
            <person name="Pitluck S."/>
            <person name="Peters L."/>
            <person name="Ovchinnikova G."/>
            <person name="Teshima H."/>
            <person name="Detter J.C."/>
            <person name="Han C.S."/>
            <person name="Tapia R."/>
            <person name="Land M.L."/>
            <person name="Hauser L."/>
            <person name="Kyrpides N.C."/>
            <person name="Ivanova N.N."/>
            <person name="Pagani I."/>
            <person name="Huntmann M."/>
            <person name="Wei C.L."/>
            <person name="Davenport K.W."/>
            <person name="Daligault H."/>
            <person name="Chain P.S."/>
            <person name="Chen A."/>
            <person name="Mavromatis K."/>
            <person name="Markowitz V."/>
            <person name="Szeto E."/>
            <person name="Mikhailova N."/>
            <person name="Pati A."/>
            <person name="Wagner M."/>
            <person name="Woyke T."/>
            <person name="Ollivier B."/>
            <person name="Klenk H.P."/>
            <person name="Spring S."/>
            <person name="Loy A."/>
        </authorList>
    </citation>
    <scope>NUCLEOTIDE SEQUENCE [LARGE SCALE GENOMIC DNA]</scope>
    <source>
        <strain evidence="4">ATCC 19365 / DSM 765 / NCIMB 8382 / VKM B-1628</strain>
    </source>
</reference>
<feature type="domain" description="WCX" evidence="2">
    <location>
        <begin position="308"/>
        <end position="387"/>
    </location>
</feature>
<accession>G7W7Y0</accession>
<evidence type="ECO:0000313" key="3">
    <source>
        <dbReference type="EMBL" id="AET66406.1"/>
    </source>
</evidence>
<dbReference type="InterPro" id="IPR026881">
    <property type="entry name" value="WYL_dom"/>
</dbReference>
<feature type="domain" description="WYL" evidence="1">
    <location>
        <begin position="213"/>
        <end position="278"/>
    </location>
</feature>
<keyword evidence="4" id="KW-1185">Reference proteome</keyword>
<evidence type="ECO:0000259" key="1">
    <source>
        <dbReference type="Pfam" id="PF13280"/>
    </source>
</evidence>
<gene>
    <name evidence="3" type="ordered locus">Desor_0717</name>
</gene>
<dbReference type="AlphaFoldDB" id="G7W7Y0"/>
<dbReference type="RefSeq" id="WP_014183231.1">
    <property type="nucleotide sequence ID" value="NC_016584.1"/>
</dbReference>
<dbReference type="PATRIC" id="fig|768706.3.peg.685"/>
<dbReference type="InterPro" id="IPR057727">
    <property type="entry name" value="WCX_dom"/>
</dbReference>
<dbReference type="InterPro" id="IPR051534">
    <property type="entry name" value="CBASS_pafABC_assoc_protein"/>
</dbReference>
<name>G7W7Y0_DESOD</name>
<reference evidence="4" key="1">
    <citation type="submission" date="2011-11" db="EMBL/GenBank/DDBJ databases">
        <title>Complete sequence of Desulfosporosinus orientis DSM 765.</title>
        <authorList>
            <person name="Lucas S."/>
            <person name="Han J."/>
            <person name="Lapidus A."/>
            <person name="Cheng J.-F."/>
            <person name="Goodwin L."/>
            <person name="Pitluck S."/>
            <person name="Peters L."/>
            <person name="Ovchinnikova G."/>
            <person name="Teshima H."/>
            <person name="Detter J.C."/>
            <person name="Han C."/>
            <person name="Tapia R."/>
            <person name="Land M."/>
            <person name="Hauser L."/>
            <person name="Kyrpides N."/>
            <person name="Ivanova N."/>
            <person name="Pagani I."/>
            <person name="Pester M."/>
            <person name="Spring S."/>
            <person name="Ollivier B."/>
            <person name="Rattei T."/>
            <person name="Klenk H.-P."/>
            <person name="Wagner M."/>
            <person name="Loy A."/>
            <person name="Woyke T."/>
        </authorList>
    </citation>
    <scope>NUCLEOTIDE SEQUENCE [LARGE SCALE GENOMIC DNA]</scope>
    <source>
        <strain evidence="4">ATCC 19365 / DSM 765 / NCIMB 8382 / VKM B-1628</strain>
    </source>
</reference>
<organism evidence="3 4">
    <name type="scientific">Desulfosporosinus orientis (strain ATCC 19365 / DSM 765 / NCIMB 8382 / VKM B-1628 / Singapore I)</name>
    <name type="common">Desulfotomaculum orientis</name>
    <dbReference type="NCBI Taxonomy" id="768706"/>
    <lineage>
        <taxon>Bacteria</taxon>
        <taxon>Bacillati</taxon>
        <taxon>Bacillota</taxon>
        <taxon>Clostridia</taxon>
        <taxon>Eubacteriales</taxon>
        <taxon>Desulfitobacteriaceae</taxon>
        <taxon>Desulfosporosinus</taxon>
    </lineage>
</organism>
<protein>
    <submittedName>
        <fullName evidence="3">Putative transcriptional regulator</fullName>
    </submittedName>
</protein>
<dbReference type="OrthoDB" id="9767131at2"/>
<dbReference type="HOGENOM" id="CLU_051813_0_0_9"/>
<dbReference type="SUPFAM" id="SSF46785">
    <property type="entry name" value="Winged helix' DNA-binding domain"/>
    <property type="match status" value="1"/>
</dbReference>
<dbReference type="PROSITE" id="PS52050">
    <property type="entry name" value="WYL"/>
    <property type="match status" value="1"/>
</dbReference>
<evidence type="ECO:0000313" key="4">
    <source>
        <dbReference type="Proteomes" id="UP000006346"/>
    </source>
</evidence>
<dbReference type="EMBL" id="CP003108">
    <property type="protein sequence ID" value="AET66406.1"/>
    <property type="molecule type" value="Genomic_DNA"/>
</dbReference>
<sequence length="398" mass="46168">MDKIARQREIVKCIATEPWVYSLPSLALKLGVNLVTVQRDLREMKDNGFQFKQNDTEKLYLEASGWNGALPVKTANLRQMEILRMLTSTPAGLTLGELYKRLNRQDKEEISSKTLERALKGLVEKHIIEYKEQKYSICSEQMLPPLQLNNLEKTVLLEALNLAHAFAPIPEEMKTLEAKLKLWIGQNSQSRAALFVQGRTPTQDVHQSQCCLLLEEAARDKKQVEILYRKDEGAARQIRLNPLGIVYYWVLDNWYLIAQDEQDQKIKTYLVNRIIDITKSDKLFPPIEGFDLKTWYQNAWGVYRDEKPVLVKIRFRDYYSTINRVKTELASRKTCTLMEDRDGLLMLDRVEGLEELAVWLRGFGAGAEVLEPLVLREKVFEEYRQLLRMYGGDSYGLD</sequence>
<evidence type="ECO:0000259" key="2">
    <source>
        <dbReference type="Pfam" id="PF25583"/>
    </source>
</evidence>
<dbReference type="Pfam" id="PF13280">
    <property type="entry name" value="WYL"/>
    <property type="match status" value="1"/>
</dbReference>
<dbReference type="KEGG" id="dor:Desor_0717"/>
<dbReference type="PANTHER" id="PTHR34580:SF1">
    <property type="entry name" value="PROTEIN PAFC"/>
    <property type="match status" value="1"/>
</dbReference>
<dbReference type="PANTHER" id="PTHR34580">
    <property type="match status" value="1"/>
</dbReference>
<dbReference type="eggNOG" id="COG2378">
    <property type="taxonomic scope" value="Bacteria"/>
</dbReference>
<dbReference type="STRING" id="768706.Desor_0717"/>
<dbReference type="Pfam" id="PF25583">
    <property type="entry name" value="WCX"/>
    <property type="match status" value="1"/>
</dbReference>
<dbReference type="InterPro" id="IPR036390">
    <property type="entry name" value="WH_DNA-bd_sf"/>
</dbReference>
<dbReference type="Proteomes" id="UP000006346">
    <property type="component" value="Chromosome"/>
</dbReference>